<gene>
    <name evidence="2" type="ORF">GLRG_06601</name>
</gene>
<proteinExistence type="predicted"/>
<evidence type="ECO:0000313" key="2">
    <source>
        <dbReference type="EMBL" id="EFQ31457.1"/>
    </source>
</evidence>
<dbReference type="AlphaFoldDB" id="E3QKR9"/>
<feature type="region of interest" description="Disordered" evidence="1">
    <location>
        <begin position="1"/>
        <end position="28"/>
    </location>
</feature>
<sequence>MASPSTDEAIAAGESQKPQASKNSDLLDLYERRGARTLAMLDASRGEKKHDVDGLSDKDLERVTISLKDKEGDTDLQEKKPVGETSRNFRHYTFVKRWEPLSSSDATLDVEWFMASPEVLPENDPAYLCDMCRHIDFKLLLSQRGLPSGPERITVHGLWRVMQEEGNSCAFCRMLRQKITDDDLVSDMTADEVSDGGFYLDVMDEGPERALRLEVELGDRSGQRPGRFLVHRIEEGSRQPLAGRFVRQDGAGMSCLRNWLGLCEDTHQVSNQGADPDLTSLRVIDTEELRVKEVEMPFRYTCLSYRGIRSSDPSLGRFASRGIAMDHGFGDTTMVSGDVDLENFRPDMLKASVFKVTVDAARDFMGSLGEAQGSSTPWDLYRLAVDDYTKRKLSWESDAVDAFGGVEHIVRQGTNTKFWYGLPSFAFEQPLMWNPGEVLERRSLNGKPLSPSWSWAAWRGHVSYRGRGWKNSICWEPLPVIRRMVRVEPKWFIDNFKEAGERTEDEVEEYSKRVAQAKVLLRELDPFSLYHMDDTEDDGWAVEHDEERNRHVYPHPAYQNARFTYPVSLPGQTVDDRPDGAGMLHFMAHAVPVVACDMGQEPFKMAIEDRHLQIGYNDEDRSANYRPPWQRIVYHHQGYRAGTTWPPSRAAASRTRRRRPRPAGTPTGARVPNETAEPRTAPPSNENGDPHWGQGQFNGVGVIDVYNVLLLRKRDGVSERIGGGKVNYCAFWAARPQEMVVTLA</sequence>
<evidence type="ECO:0000313" key="3">
    <source>
        <dbReference type="Proteomes" id="UP000008782"/>
    </source>
</evidence>
<dbReference type="VEuPathDB" id="FungiDB:GLRG_06601"/>
<dbReference type="EMBL" id="GG697355">
    <property type="protein sequence ID" value="EFQ31457.1"/>
    <property type="molecule type" value="Genomic_DNA"/>
</dbReference>
<evidence type="ECO:0008006" key="4">
    <source>
        <dbReference type="Google" id="ProtNLM"/>
    </source>
</evidence>
<dbReference type="PANTHER" id="PTHR33112">
    <property type="entry name" value="DOMAIN PROTEIN, PUTATIVE-RELATED"/>
    <property type="match status" value="1"/>
</dbReference>
<dbReference type="GeneID" id="24411966"/>
<dbReference type="Proteomes" id="UP000008782">
    <property type="component" value="Unassembled WGS sequence"/>
</dbReference>
<accession>E3QKR9</accession>
<dbReference type="OrthoDB" id="2958217at2759"/>
<protein>
    <recommendedName>
        <fullName evidence="4">Heterokaryon incompatibility protein</fullName>
    </recommendedName>
</protein>
<evidence type="ECO:0000256" key="1">
    <source>
        <dbReference type="SAM" id="MobiDB-lite"/>
    </source>
</evidence>
<dbReference type="eggNOG" id="ENOG502RVWI">
    <property type="taxonomic scope" value="Eukaryota"/>
</dbReference>
<dbReference type="PANTHER" id="PTHR33112:SF16">
    <property type="entry name" value="HETEROKARYON INCOMPATIBILITY DOMAIN-CONTAINING PROTEIN"/>
    <property type="match status" value="1"/>
</dbReference>
<dbReference type="STRING" id="645133.E3QKR9"/>
<dbReference type="HOGENOM" id="CLU_011582_0_0_1"/>
<reference evidence="3" key="1">
    <citation type="journal article" date="2012" name="Nat. Genet.">
        <title>Lifestyle transitions in plant pathogenic Colletotrichum fungi deciphered by genome and transcriptome analyses.</title>
        <authorList>
            <person name="O'Connell R.J."/>
            <person name="Thon M.R."/>
            <person name="Hacquard S."/>
            <person name="Amyotte S.G."/>
            <person name="Kleemann J."/>
            <person name="Torres M.F."/>
            <person name="Damm U."/>
            <person name="Buiate E.A."/>
            <person name="Epstein L."/>
            <person name="Alkan N."/>
            <person name="Altmueller J."/>
            <person name="Alvarado-Balderrama L."/>
            <person name="Bauser C.A."/>
            <person name="Becker C."/>
            <person name="Birren B.W."/>
            <person name="Chen Z."/>
            <person name="Choi J."/>
            <person name="Crouch J.A."/>
            <person name="Duvick J.P."/>
            <person name="Farman M.A."/>
            <person name="Gan P."/>
            <person name="Heiman D."/>
            <person name="Henrissat B."/>
            <person name="Howard R.J."/>
            <person name="Kabbage M."/>
            <person name="Koch C."/>
            <person name="Kracher B."/>
            <person name="Kubo Y."/>
            <person name="Law A.D."/>
            <person name="Lebrun M.-H."/>
            <person name="Lee Y.-H."/>
            <person name="Miyara I."/>
            <person name="Moore N."/>
            <person name="Neumann U."/>
            <person name="Nordstroem K."/>
            <person name="Panaccione D.G."/>
            <person name="Panstruga R."/>
            <person name="Place M."/>
            <person name="Proctor R.H."/>
            <person name="Prusky D."/>
            <person name="Rech G."/>
            <person name="Reinhardt R."/>
            <person name="Rollins J.A."/>
            <person name="Rounsley S."/>
            <person name="Schardl C.L."/>
            <person name="Schwartz D.C."/>
            <person name="Shenoy N."/>
            <person name="Shirasu K."/>
            <person name="Sikhakolli U.R."/>
            <person name="Stueber K."/>
            <person name="Sukno S.A."/>
            <person name="Sweigard J.A."/>
            <person name="Takano Y."/>
            <person name="Takahara H."/>
            <person name="Trail F."/>
            <person name="van der Does H.C."/>
            <person name="Voll L.M."/>
            <person name="Will I."/>
            <person name="Young S."/>
            <person name="Zeng Q."/>
            <person name="Zhang J."/>
            <person name="Zhou S."/>
            <person name="Dickman M.B."/>
            <person name="Schulze-Lefert P."/>
            <person name="Ver Loren van Themaat E."/>
            <person name="Ma L.-J."/>
            <person name="Vaillancourt L.J."/>
        </authorList>
    </citation>
    <scope>NUCLEOTIDE SEQUENCE [LARGE SCALE GENOMIC DNA]</scope>
    <source>
        <strain evidence="3">M1.001 / M2 / FGSC 10212</strain>
    </source>
</reference>
<dbReference type="RefSeq" id="XP_008095477.1">
    <property type="nucleotide sequence ID" value="XM_008097286.1"/>
</dbReference>
<name>E3QKR9_COLGM</name>
<organism evidence="3">
    <name type="scientific">Colletotrichum graminicola (strain M1.001 / M2 / FGSC 10212)</name>
    <name type="common">Maize anthracnose fungus</name>
    <name type="synonym">Glomerella graminicola</name>
    <dbReference type="NCBI Taxonomy" id="645133"/>
    <lineage>
        <taxon>Eukaryota</taxon>
        <taxon>Fungi</taxon>
        <taxon>Dikarya</taxon>
        <taxon>Ascomycota</taxon>
        <taxon>Pezizomycotina</taxon>
        <taxon>Sordariomycetes</taxon>
        <taxon>Hypocreomycetidae</taxon>
        <taxon>Glomerellales</taxon>
        <taxon>Glomerellaceae</taxon>
        <taxon>Colletotrichum</taxon>
        <taxon>Colletotrichum graminicola species complex</taxon>
    </lineage>
</organism>
<keyword evidence="3" id="KW-1185">Reference proteome</keyword>
<feature type="region of interest" description="Disordered" evidence="1">
    <location>
        <begin position="643"/>
        <end position="695"/>
    </location>
</feature>